<proteinExistence type="predicted"/>
<evidence type="ECO:0008006" key="4">
    <source>
        <dbReference type="Google" id="ProtNLM"/>
    </source>
</evidence>
<keyword evidence="1" id="KW-0732">Signal</keyword>
<feature type="chain" id="PRO_5022765539" description="PEP-CTERM protein-sorting domain-containing protein" evidence="1">
    <location>
        <begin position="24"/>
        <end position="233"/>
    </location>
</feature>
<evidence type="ECO:0000256" key="1">
    <source>
        <dbReference type="SAM" id="SignalP"/>
    </source>
</evidence>
<organism evidence="2 3">
    <name type="scientific">Botrimarina colliarenosi</name>
    <dbReference type="NCBI Taxonomy" id="2528001"/>
    <lineage>
        <taxon>Bacteria</taxon>
        <taxon>Pseudomonadati</taxon>
        <taxon>Planctomycetota</taxon>
        <taxon>Planctomycetia</taxon>
        <taxon>Pirellulales</taxon>
        <taxon>Lacipirellulaceae</taxon>
        <taxon>Botrimarina</taxon>
    </lineage>
</organism>
<dbReference type="AlphaFoldDB" id="A0A5C6AHP6"/>
<evidence type="ECO:0000313" key="3">
    <source>
        <dbReference type="Proteomes" id="UP000317421"/>
    </source>
</evidence>
<gene>
    <name evidence="2" type="ORF">Pla108_18850</name>
</gene>
<protein>
    <recommendedName>
        <fullName evidence="4">PEP-CTERM protein-sorting domain-containing protein</fullName>
    </recommendedName>
</protein>
<dbReference type="Proteomes" id="UP000317421">
    <property type="component" value="Unassembled WGS sequence"/>
</dbReference>
<reference evidence="2 3" key="1">
    <citation type="submission" date="2019-02" db="EMBL/GenBank/DDBJ databases">
        <title>Deep-cultivation of Planctomycetes and their phenomic and genomic characterization uncovers novel biology.</title>
        <authorList>
            <person name="Wiegand S."/>
            <person name="Jogler M."/>
            <person name="Boedeker C."/>
            <person name="Pinto D."/>
            <person name="Vollmers J."/>
            <person name="Rivas-Marin E."/>
            <person name="Kohn T."/>
            <person name="Peeters S.H."/>
            <person name="Heuer A."/>
            <person name="Rast P."/>
            <person name="Oberbeckmann S."/>
            <person name="Bunk B."/>
            <person name="Jeske O."/>
            <person name="Meyerdierks A."/>
            <person name="Storesund J.E."/>
            <person name="Kallscheuer N."/>
            <person name="Luecker S."/>
            <person name="Lage O.M."/>
            <person name="Pohl T."/>
            <person name="Merkel B.J."/>
            <person name="Hornburger P."/>
            <person name="Mueller R.-W."/>
            <person name="Bruemmer F."/>
            <person name="Labrenz M."/>
            <person name="Spormann A.M."/>
            <person name="Op Den Camp H."/>
            <person name="Overmann J."/>
            <person name="Amann R."/>
            <person name="Jetten M.S.M."/>
            <person name="Mascher T."/>
            <person name="Medema M.H."/>
            <person name="Devos D.P."/>
            <person name="Kaster A.-K."/>
            <person name="Ovreas L."/>
            <person name="Rohde M."/>
            <person name="Galperin M.Y."/>
            <person name="Jogler C."/>
        </authorList>
    </citation>
    <scope>NUCLEOTIDE SEQUENCE [LARGE SCALE GENOMIC DNA]</scope>
    <source>
        <strain evidence="2 3">Pla108</strain>
    </source>
</reference>
<dbReference type="EMBL" id="SJPR01000002">
    <property type="protein sequence ID" value="TWT97733.1"/>
    <property type="molecule type" value="Genomic_DNA"/>
</dbReference>
<dbReference type="RefSeq" id="WP_146444644.1">
    <property type="nucleotide sequence ID" value="NZ_SJPR01000002.1"/>
</dbReference>
<accession>A0A5C6AHP6</accession>
<keyword evidence="3" id="KW-1185">Reference proteome</keyword>
<sequence precursor="true">MKQHIISFLTTTFCVAVATTASGATFDLAAASDVFTPSFRGEGNTTYLGWDVFGSPGDTVLNDTTPDVGTGAGSFVTTNGEDHQSGSLNYYSGGGSVAEDVTFATDGVPGSGFTTVLVQATTLFGGWGADIEFGPIDGVAPTQVLQTTNAIGSGQLFVRYELPGNSATETFSIATAVGGNPTSLGLFVIDTLWSPTGFAPDTAIATPEPSSFAMVLCYAMACGFGRRQGGHDV</sequence>
<feature type="signal peptide" evidence="1">
    <location>
        <begin position="1"/>
        <end position="23"/>
    </location>
</feature>
<comment type="caution">
    <text evidence="2">The sequence shown here is derived from an EMBL/GenBank/DDBJ whole genome shotgun (WGS) entry which is preliminary data.</text>
</comment>
<evidence type="ECO:0000313" key="2">
    <source>
        <dbReference type="EMBL" id="TWT97733.1"/>
    </source>
</evidence>
<dbReference type="OrthoDB" id="275758at2"/>
<name>A0A5C6AHP6_9BACT</name>